<proteinExistence type="predicted"/>
<accession>A0A8S1AJF8</accession>
<evidence type="ECO:0000313" key="1">
    <source>
        <dbReference type="EMBL" id="CAB3246950.1"/>
    </source>
</evidence>
<dbReference type="Proteomes" id="UP000494106">
    <property type="component" value="Unassembled WGS sequence"/>
</dbReference>
<dbReference type="EMBL" id="CADEBC010000529">
    <property type="protein sequence ID" value="CAB3246950.1"/>
    <property type="molecule type" value="Genomic_DNA"/>
</dbReference>
<evidence type="ECO:0000313" key="2">
    <source>
        <dbReference type="Proteomes" id="UP000494106"/>
    </source>
</evidence>
<keyword evidence="2" id="KW-1185">Reference proteome</keyword>
<dbReference type="AlphaFoldDB" id="A0A8S1AJF8"/>
<sequence>MLATSARNVGAMFALELDIIIHSWAAVFCYWCTVNSPLDVFVRVQPVFGPPVDTTKDSCVTSTGVKEQ</sequence>
<comment type="caution">
    <text evidence="1">The sequence shown here is derived from an EMBL/GenBank/DDBJ whole genome shotgun (WGS) entry which is preliminary data.</text>
</comment>
<protein>
    <submittedName>
        <fullName evidence="1">Uncharacterized protein</fullName>
    </submittedName>
</protein>
<name>A0A8S1AJF8_ARCPL</name>
<reference evidence="1 2" key="1">
    <citation type="submission" date="2020-04" db="EMBL/GenBank/DDBJ databases">
        <authorList>
            <person name="Wallbank WR R."/>
            <person name="Pardo Diaz C."/>
            <person name="Kozak K."/>
            <person name="Martin S."/>
            <person name="Jiggins C."/>
            <person name="Moest M."/>
            <person name="Warren A I."/>
            <person name="Byers J.R.P. K."/>
            <person name="Montejo-Kovacevich G."/>
            <person name="Yen C E."/>
        </authorList>
    </citation>
    <scope>NUCLEOTIDE SEQUENCE [LARGE SCALE GENOMIC DNA]</scope>
</reference>
<gene>
    <name evidence="1" type="ORF">APLA_LOCUS11119</name>
</gene>
<organism evidence="1 2">
    <name type="scientific">Arctia plantaginis</name>
    <name type="common">Wood tiger moth</name>
    <name type="synonym">Phalaena plantaginis</name>
    <dbReference type="NCBI Taxonomy" id="874455"/>
    <lineage>
        <taxon>Eukaryota</taxon>
        <taxon>Metazoa</taxon>
        <taxon>Ecdysozoa</taxon>
        <taxon>Arthropoda</taxon>
        <taxon>Hexapoda</taxon>
        <taxon>Insecta</taxon>
        <taxon>Pterygota</taxon>
        <taxon>Neoptera</taxon>
        <taxon>Endopterygota</taxon>
        <taxon>Lepidoptera</taxon>
        <taxon>Glossata</taxon>
        <taxon>Ditrysia</taxon>
        <taxon>Noctuoidea</taxon>
        <taxon>Erebidae</taxon>
        <taxon>Arctiinae</taxon>
        <taxon>Arctia</taxon>
    </lineage>
</organism>